<dbReference type="AlphaFoldDB" id="A0AAD7AGU5"/>
<proteinExistence type="predicted"/>
<sequence length="136" mass="15734">MLWPRLIVLAGCLSRVKQWSVNYFWLPRSVTSCLRQYLAQYTPWQGTSDVVRGARPSRIPCRRLHVVVDSQRPKFPETYILPGSWLPCFAVFCFSPLICSTHRALKYSRYLDGLSVWSLWLDFIENAGCASSLYPN</sequence>
<reference evidence="2" key="1">
    <citation type="submission" date="2023-03" db="EMBL/GenBank/DDBJ databases">
        <title>Massive genome expansion in bonnet fungi (Mycena s.s.) driven by repeated elements and novel gene families across ecological guilds.</title>
        <authorList>
            <consortium name="Lawrence Berkeley National Laboratory"/>
            <person name="Harder C.B."/>
            <person name="Miyauchi S."/>
            <person name="Viragh M."/>
            <person name="Kuo A."/>
            <person name="Thoen E."/>
            <person name="Andreopoulos B."/>
            <person name="Lu D."/>
            <person name="Skrede I."/>
            <person name="Drula E."/>
            <person name="Henrissat B."/>
            <person name="Morin E."/>
            <person name="Kohler A."/>
            <person name="Barry K."/>
            <person name="LaButti K."/>
            <person name="Morin E."/>
            <person name="Salamov A."/>
            <person name="Lipzen A."/>
            <person name="Mereny Z."/>
            <person name="Hegedus B."/>
            <person name="Baldrian P."/>
            <person name="Stursova M."/>
            <person name="Weitz H."/>
            <person name="Taylor A."/>
            <person name="Grigoriev I.V."/>
            <person name="Nagy L.G."/>
            <person name="Martin F."/>
            <person name="Kauserud H."/>
        </authorList>
    </citation>
    <scope>NUCLEOTIDE SEQUENCE</scope>
    <source>
        <strain evidence="2">CBHHK002</strain>
    </source>
</reference>
<keyword evidence="1" id="KW-0732">Signal</keyword>
<feature type="chain" id="PRO_5042253317" description="Secreted protein" evidence="1">
    <location>
        <begin position="19"/>
        <end position="136"/>
    </location>
</feature>
<name>A0AAD7AGU5_9AGAR</name>
<evidence type="ECO:0000256" key="1">
    <source>
        <dbReference type="SAM" id="SignalP"/>
    </source>
</evidence>
<feature type="signal peptide" evidence="1">
    <location>
        <begin position="1"/>
        <end position="18"/>
    </location>
</feature>
<keyword evidence="3" id="KW-1185">Reference proteome</keyword>
<evidence type="ECO:0008006" key="4">
    <source>
        <dbReference type="Google" id="ProtNLM"/>
    </source>
</evidence>
<organism evidence="2 3">
    <name type="scientific">Mycena albidolilacea</name>
    <dbReference type="NCBI Taxonomy" id="1033008"/>
    <lineage>
        <taxon>Eukaryota</taxon>
        <taxon>Fungi</taxon>
        <taxon>Dikarya</taxon>
        <taxon>Basidiomycota</taxon>
        <taxon>Agaricomycotina</taxon>
        <taxon>Agaricomycetes</taxon>
        <taxon>Agaricomycetidae</taxon>
        <taxon>Agaricales</taxon>
        <taxon>Marasmiineae</taxon>
        <taxon>Mycenaceae</taxon>
        <taxon>Mycena</taxon>
    </lineage>
</organism>
<dbReference type="EMBL" id="JARIHO010000007">
    <property type="protein sequence ID" value="KAJ7358356.1"/>
    <property type="molecule type" value="Genomic_DNA"/>
</dbReference>
<accession>A0AAD7AGU5</accession>
<evidence type="ECO:0000313" key="2">
    <source>
        <dbReference type="EMBL" id="KAJ7358356.1"/>
    </source>
</evidence>
<dbReference type="Proteomes" id="UP001218218">
    <property type="component" value="Unassembled WGS sequence"/>
</dbReference>
<gene>
    <name evidence="2" type="ORF">DFH08DRAFT_441385</name>
</gene>
<protein>
    <recommendedName>
        <fullName evidence="4">Secreted protein</fullName>
    </recommendedName>
</protein>
<evidence type="ECO:0000313" key="3">
    <source>
        <dbReference type="Proteomes" id="UP001218218"/>
    </source>
</evidence>
<comment type="caution">
    <text evidence="2">The sequence shown here is derived from an EMBL/GenBank/DDBJ whole genome shotgun (WGS) entry which is preliminary data.</text>
</comment>